<evidence type="ECO:0000256" key="2">
    <source>
        <dbReference type="ARBA" id="ARBA00023002"/>
    </source>
</evidence>
<dbReference type="GO" id="GO:0016491">
    <property type="term" value="F:oxidoreductase activity"/>
    <property type="evidence" value="ECO:0007669"/>
    <property type="project" value="UniProtKB-KW"/>
</dbReference>
<dbReference type="PANTHER" id="PTHR43639:SF1">
    <property type="entry name" value="SHORT-CHAIN DEHYDROGENASE_REDUCTASE FAMILY PROTEIN"/>
    <property type="match status" value="1"/>
</dbReference>
<keyword evidence="2" id="KW-0560">Oxidoreductase</keyword>
<sequence>MSKATVTALVTGGARRIGRAIVEDLAAHGFAVAIHCNRSRSEADALAAEIIAGGGRAAVVAADLTDMDVIDDLIGEAQAALGPLSLLVNNASLFEDDSVLDFDWRAWDRHFAVHVKAPALLAQNFARALPAGREGLIVNMIDQRVWRPTPRYFSYALSKSTLWTATQMMAQALGPRVRVNAIGPGPTLKNARQEDSDFAAQVDGLILKRGPELPEFGATIRYLWEARSVTGQMIALDGGQHLAWQTPDVTGMTE</sequence>
<dbReference type="CDD" id="cd05357">
    <property type="entry name" value="PR_SDR_c"/>
    <property type="match status" value="1"/>
</dbReference>
<name>A0AB38T8T3_9HYPH</name>
<dbReference type="Pfam" id="PF00106">
    <property type="entry name" value="adh_short"/>
    <property type="match status" value="1"/>
</dbReference>
<dbReference type="Proteomes" id="UP001060070">
    <property type="component" value="Chromosome"/>
</dbReference>
<proteinExistence type="inferred from homology"/>
<dbReference type="PANTHER" id="PTHR43639">
    <property type="entry name" value="OXIDOREDUCTASE, SHORT-CHAIN DEHYDROGENASE/REDUCTASE FAMILY (AFU_ORTHOLOGUE AFUA_5G02870)"/>
    <property type="match status" value="1"/>
</dbReference>
<dbReference type="InterPro" id="IPR002347">
    <property type="entry name" value="SDR_fam"/>
</dbReference>
<dbReference type="SUPFAM" id="SSF51735">
    <property type="entry name" value="NAD(P)-binding Rossmann-fold domains"/>
    <property type="match status" value="1"/>
</dbReference>
<evidence type="ECO:0000313" key="3">
    <source>
        <dbReference type="EMBL" id="UTU50747.1"/>
    </source>
</evidence>
<dbReference type="EMBL" id="CP088147">
    <property type="protein sequence ID" value="UTU50747.1"/>
    <property type="molecule type" value="Genomic_DNA"/>
</dbReference>
<protein>
    <submittedName>
        <fullName evidence="3">SDR family oxidoreductase</fullName>
    </submittedName>
</protein>
<evidence type="ECO:0000256" key="1">
    <source>
        <dbReference type="ARBA" id="ARBA00006484"/>
    </source>
</evidence>
<organism evidence="3 4">
    <name type="scientific">Mesorhizobium ciceri</name>
    <dbReference type="NCBI Taxonomy" id="39645"/>
    <lineage>
        <taxon>Bacteria</taxon>
        <taxon>Pseudomonadati</taxon>
        <taxon>Pseudomonadota</taxon>
        <taxon>Alphaproteobacteria</taxon>
        <taxon>Hyphomicrobiales</taxon>
        <taxon>Phyllobacteriaceae</taxon>
        <taxon>Mesorhizobium</taxon>
    </lineage>
</organism>
<dbReference type="NCBIfam" id="NF006597">
    <property type="entry name" value="PRK09134.1"/>
    <property type="match status" value="1"/>
</dbReference>
<evidence type="ECO:0000313" key="4">
    <source>
        <dbReference type="Proteomes" id="UP001060070"/>
    </source>
</evidence>
<dbReference type="RefSeq" id="WP_024504295.1">
    <property type="nucleotide sequence ID" value="NZ_CP088147.1"/>
</dbReference>
<accession>A0AB38T8T3</accession>
<dbReference type="PRINTS" id="PR00081">
    <property type="entry name" value="GDHRDH"/>
</dbReference>
<dbReference type="Gene3D" id="3.40.50.720">
    <property type="entry name" value="NAD(P)-binding Rossmann-like Domain"/>
    <property type="match status" value="1"/>
</dbReference>
<gene>
    <name evidence="3" type="ORF">LRP29_25195</name>
</gene>
<dbReference type="AlphaFoldDB" id="A0AB38T8T3"/>
<comment type="similarity">
    <text evidence="1">Belongs to the short-chain dehydrogenases/reductases (SDR) family.</text>
</comment>
<dbReference type="InterPro" id="IPR036291">
    <property type="entry name" value="NAD(P)-bd_dom_sf"/>
</dbReference>
<keyword evidence="4" id="KW-1185">Reference proteome</keyword>
<reference evidence="3 4" key="1">
    <citation type="journal article" date="2022" name="Microbiol. Resour. Announc.">
        <title>Complete Genome Sequence of Mesorhizobium ciceri Strain R30, a Rhizobium Used as a Commercial Inoculant for Chickpea in Argentina.</title>
        <authorList>
            <person name="Foresto E."/>
            <person name="Revale S."/>
            <person name="Primo E."/>
            <person name="Nievas F."/>
            <person name="Carezzano E."/>
            <person name="Puente M."/>
            <person name="Alzari P."/>
            <person name="Mart M."/>
            <person name="Ben-Assaya M."/>
            <person name="Mornico D."/>
            <person name="Santoro M."/>
            <person name="Mart F."/>
            <person name="Giordano W."/>
            <person name="Bogino P."/>
        </authorList>
    </citation>
    <scope>NUCLEOTIDE SEQUENCE [LARGE SCALE GENOMIC DNA]</scope>
    <source>
        <strain evidence="3 4">R30</strain>
    </source>
</reference>